<proteinExistence type="predicted"/>
<evidence type="ECO:0008006" key="3">
    <source>
        <dbReference type="Google" id="ProtNLM"/>
    </source>
</evidence>
<sequence>MQQDLIKRFEEFKEYTLDCITSLQNNDFDSTQNFILRRQNTLDTISNMKPAKEDCKAIAKEFELQALDEKLSEMLKLKMLELRQNIDTIEINKTAANSYNKAAFQKSNIFSKKI</sequence>
<dbReference type="EMBL" id="JBJHZZ010000003">
    <property type="protein sequence ID" value="MFL0246787.1"/>
    <property type="molecule type" value="Genomic_DNA"/>
</dbReference>
<reference evidence="1 2" key="1">
    <citation type="submission" date="2024-11" db="EMBL/GenBank/DDBJ databases">
        <authorList>
            <person name="Heng Y.C."/>
            <person name="Lim A.C.H."/>
            <person name="Lee J.K.Y."/>
            <person name="Kittelmann S."/>
        </authorList>
    </citation>
    <scope>NUCLEOTIDE SEQUENCE [LARGE SCALE GENOMIC DNA]</scope>
    <source>
        <strain evidence="1 2">WILCCON 0185</strain>
    </source>
</reference>
<dbReference type="Proteomes" id="UP001623591">
    <property type="component" value="Unassembled WGS sequence"/>
</dbReference>
<name>A0ABW8T4Y2_9CLOT</name>
<gene>
    <name evidence="1" type="ORF">ACJDUG_07380</name>
</gene>
<organism evidence="1 2">
    <name type="scientific">Candidatus Clostridium stratigraminis</name>
    <dbReference type="NCBI Taxonomy" id="3381661"/>
    <lineage>
        <taxon>Bacteria</taxon>
        <taxon>Bacillati</taxon>
        <taxon>Bacillota</taxon>
        <taxon>Clostridia</taxon>
        <taxon>Eubacteriales</taxon>
        <taxon>Clostridiaceae</taxon>
        <taxon>Clostridium</taxon>
    </lineage>
</organism>
<keyword evidence="2" id="KW-1185">Reference proteome</keyword>
<evidence type="ECO:0000313" key="2">
    <source>
        <dbReference type="Proteomes" id="UP001623591"/>
    </source>
</evidence>
<protein>
    <recommendedName>
        <fullName evidence="3">Flagellar protein FliT</fullName>
    </recommendedName>
</protein>
<accession>A0ABW8T4Y2</accession>
<dbReference type="RefSeq" id="WP_406769254.1">
    <property type="nucleotide sequence ID" value="NZ_JBJHZZ010000003.1"/>
</dbReference>
<comment type="caution">
    <text evidence="1">The sequence shown here is derived from an EMBL/GenBank/DDBJ whole genome shotgun (WGS) entry which is preliminary data.</text>
</comment>
<evidence type="ECO:0000313" key="1">
    <source>
        <dbReference type="EMBL" id="MFL0246787.1"/>
    </source>
</evidence>